<feature type="domain" description="HTH cro/C1-type" evidence="1">
    <location>
        <begin position="10"/>
        <end position="64"/>
    </location>
</feature>
<dbReference type="Pfam" id="PF13560">
    <property type="entry name" value="HTH_31"/>
    <property type="match status" value="1"/>
</dbReference>
<evidence type="ECO:0000259" key="1">
    <source>
        <dbReference type="PROSITE" id="PS50943"/>
    </source>
</evidence>
<evidence type="ECO:0000313" key="2">
    <source>
        <dbReference type="EMBL" id="SHN54520.1"/>
    </source>
</evidence>
<dbReference type="InterPro" id="IPR018653">
    <property type="entry name" value="ScfR_C"/>
</dbReference>
<sequence>MSAPIVGARIRERRRALGVTQAELARRMGISASYLNLIESAKRGVSPRLVRAAAKALGLPPEALDGAAERRLAGLLAEMAADPDFADLALDPAQTAELVARAPGWARALARAWSASREKSRMLDALSDRLAHDPFLSDAVHRMLTNIAAIRSTSEILAAVEDIEPPQRARFHHILTEESARLSEVAQSLAQFFDADRAGARAAAPAEEIDEAFLAADNRFDRLEAAAEALRARLGLGLEAALDPAALAPVLAGQPAPRALSREETLRAAARAAVLSTCAEALEAELDARPPLRAEAARRRAREALADYAADALIAPYGPFLEAGRAAAWDADALAARFGAGFDHAARRIAAMTRPGAAGPRAAHMRVNAAGLALSRRLLPEIVLPRYGAACPLWAVYRALSAPGRTLRQLAAFPDGARVVFVARAADAGDGAFGRPEQIRATLLALPEQAAADTIYAARPGEQPEPVGPNCRICPRADCAHRAEDPVFG</sequence>
<dbReference type="SUPFAM" id="SSF47413">
    <property type="entry name" value="lambda repressor-like DNA-binding domains"/>
    <property type="match status" value="1"/>
</dbReference>
<protein>
    <recommendedName>
        <fullName evidence="1">HTH cro/C1-type domain-containing protein</fullName>
    </recommendedName>
</protein>
<dbReference type="EMBL" id="FRDL01000002">
    <property type="protein sequence ID" value="SHN54520.1"/>
    <property type="molecule type" value="Genomic_DNA"/>
</dbReference>
<dbReference type="SMART" id="SM00530">
    <property type="entry name" value="HTH_XRE"/>
    <property type="match status" value="1"/>
</dbReference>
<dbReference type="CDD" id="cd00093">
    <property type="entry name" value="HTH_XRE"/>
    <property type="match status" value="1"/>
</dbReference>
<dbReference type="PROSITE" id="PS50943">
    <property type="entry name" value="HTH_CROC1"/>
    <property type="match status" value="1"/>
</dbReference>
<name>A0A1M7S7V8_9RHOB</name>
<dbReference type="InterPro" id="IPR010982">
    <property type="entry name" value="Lambda_DNA-bd_dom_sf"/>
</dbReference>
<dbReference type="Pfam" id="PF09856">
    <property type="entry name" value="ScfRs"/>
    <property type="match status" value="1"/>
</dbReference>
<gene>
    <name evidence="2" type="ORF">SAMN05216200_1027</name>
</gene>
<dbReference type="Proteomes" id="UP000184066">
    <property type="component" value="Unassembled WGS sequence"/>
</dbReference>
<dbReference type="GO" id="GO:0003677">
    <property type="term" value="F:DNA binding"/>
    <property type="evidence" value="ECO:0007669"/>
    <property type="project" value="InterPro"/>
</dbReference>
<keyword evidence="3" id="KW-1185">Reference proteome</keyword>
<dbReference type="RefSeq" id="WP_072746129.1">
    <property type="nucleotide sequence ID" value="NZ_FOHL01000003.1"/>
</dbReference>
<dbReference type="InterPro" id="IPR001387">
    <property type="entry name" value="Cro/C1-type_HTH"/>
</dbReference>
<proteinExistence type="predicted"/>
<dbReference type="STRING" id="1189325.SAMN04488119_103501"/>
<reference evidence="2 3" key="1">
    <citation type="submission" date="2016-12" db="EMBL/GenBank/DDBJ databases">
        <authorList>
            <person name="Song W.-J."/>
            <person name="Kurnit D.M."/>
        </authorList>
    </citation>
    <scope>NUCLEOTIDE SEQUENCE [LARGE SCALE GENOMIC DNA]</scope>
    <source>
        <strain evidence="2 3">CGMCC 1.10808</strain>
    </source>
</reference>
<dbReference type="AlphaFoldDB" id="A0A1M7S7V8"/>
<organism evidence="2 3">
    <name type="scientific">Oceanicella actignis</name>
    <dbReference type="NCBI Taxonomy" id="1189325"/>
    <lineage>
        <taxon>Bacteria</taxon>
        <taxon>Pseudomonadati</taxon>
        <taxon>Pseudomonadota</taxon>
        <taxon>Alphaproteobacteria</taxon>
        <taxon>Rhodobacterales</taxon>
        <taxon>Paracoccaceae</taxon>
        <taxon>Oceanicella</taxon>
    </lineage>
</organism>
<accession>A0A1M7S7V8</accession>
<dbReference type="Gene3D" id="1.10.260.40">
    <property type="entry name" value="lambda repressor-like DNA-binding domains"/>
    <property type="match status" value="1"/>
</dbReference>
<evidence type="ECO:0000313" key="3">
    <source>
        <dbReference type="Proteomes" id="UP000184066"/>
    </source>
</evidence>